<dbReference type="GO" id="GO:0005829">
    <property type="term" value="C:cytosol"/>
    <property type="evidence" value="ECO:0007669"/>
    <property type="project" value="TreeGrafter"/>
</dbReference>
<evidence type="ECO:0000256" key="5">
    <source>
        <dbReference type="ARBA" id="ARBA00022679"/>
    </source>
</evidence>
<dbReference type="InterPro" id="IPR015422">
    <property type="entry name" value="PyrdxlP-dep_Trfase_small"/>
</dbReference>
<dbReference type="EC" id="2.6.1.1" evidence="7"/>
<comment type="miscellaneous">
    <text evidence="7">In eukaryotes there are cytoplasmic, mitochondrial and chloroplastic isozymes.</text>
</comment>
<evidence type="ECO:0000256" key="7">
    <source>
        <dbReference type="RuleBase" id="RU000480"/>
    </source>
</evidence>
<dbReference type="Gene3D" id="3.90.1150.10">
    <property type="entry name" value="Aspartate Aminotransferase, domain 1"/>
    <property type="match status" value="1"/>
</dbReference>
<comment type="catalytic activity">
    <reaction evidence="7">
        <text>L-aspartate + 2-oxoglutarate = oxaloacetate + L-glutamate</text>
        <dbReference type="Rhea" id="RHEA:21824"/>
        <dbReference type="ChEBI" id="CHEBI:16452"/>
        <dbReference type="ChEBI" id="CHEBI:16810"/>
        <dbReference type="ChEBI" id="CHEBI:29985"/>
        <dbReference type="ChEBI" id="CHEBI:29991"/>
        <dbReference type="EC" id="2.6.1.1"/>
    </reaction>
</comment>
<keyword evidence="10" id="KW-1185">Reference proteome</keyword>
<evidence type="ECO:0000256" key="2">
    <source>
        <dbReference type="ARBA" id="ARBA00007441"/>
    </source>
</evidence>
<dbReference type="PRINTS" id="PR00799">
    <property type="entry name" value="TRANSAMINASE"/>
</dbReference>
<evidence type="ECO:0000313" key="9">
    <source>
        <dbReference type="EMBL" id="RDW56470.1"/>
    </source>
</evidence>
<dbReference type="PROSITE" id="PS00105">
    <property type="entry name" value="AA_TRANSFER_CLASS_1"/>
    <property type="match status" value="1"/>
</dbReference>
<dbReference type="InterPro" id="IPR004838">
    <property type="entry name" value="NHTrfase_class1_PyrdxlP-BS"/>
</dbReference>
<comment type="subunit">
    <text evidence="3 7">Homodimer.</text>
</comment>
<dbReference type="InterPro" id="IPR000796">
    <property type="entry name" value="Asp_trans"/>
</dbReference>
<evidence type="ECO:0000313" key="10">
    <source>
        <dbReference type="Proteomes" id="UP000256645"/>
    </source>
</evidence>
<comment type="cofactor">
    <cofactor evidence="1">
        <name>pyridoxal 5'-phosphate</name>
        <dbReference type="ChEBI" id="CHEBI:597326"/>
    </cofactor>
</comment>
<dbReference type="OrthoDB" id="550424at2759"/>
<evidence type="ECO:0000256" key="3">
    <source>
        <dbReference type="ARBA" id="ARBA00011738"/>
    </source>
</evidence>
<dbReference type="EMBL" id="PDLM01000044">
    <property type="protein sequence ID" value="RDW56470.1"/>
    <property type="molecule type" value="Genomic_DNA"/>
</dbReference>
<keyword evidence="5 7" id="KW-0808">Transferase</keyword>
<keyword evidence="6" id="KW-0663">Pyridoxal phosphate</keyword>
<name>A0A3D8Q452_9HELO</name>
<dbReference type="STRING" id="1849047.A0A3D8Q452"/>
<gene>
    <name evidence="9" type="ORF">BP6252_14143</name>
</gene>
<comment type="similarity">
    <text evidence="2">Belongs to the class-I pyridoxal-phosphate-dependent aminotransferase family.</text>
</comment>
<dbReference type="Gene3D" id="3.40.640.10">
    <property type="entry name" value="Type I PLP-dependent aspartate aminotransferase-like (Major domain)"/>
    <property type="match status" value="1"/>
</dbReference>
<evidence type="ECO:0000256" key="4">
    <source>
        <dbReference type="ARBA" id="ARBA00022576"/>
    </source>
</evidence>
<dbReference type="GO" id="GO:0030170">
    <property type="term" value="F:pyridoxal phosphate binding"/>
    <property type="evidence" value="ECO:0007669"/>
    <property type="project" value="InterPro"/>
</dbReference>
<dbReference type="CDD" id="cd00609">
    <property type="entry name" value="AAT_like"/>
    <property type="match status" value="1"/>
</dbReference>
<organism evidence="9 10">
    <name type="scientific">Coleophoma cylindrospora</name>
    <dbReference type="NCBI Taxonomy" id="1849047"/>
    <lineage>
        <taxon>Eukaryota</taxon>
        <taxon>Fungi</taxon>
        <taxon>Dikarya</taxon>
        <taxon>Ascomycota</taxon>
        <taxon>Pezizomycotina</taxon>
        <taxon>Leotiomycetes</taxon>
        <taxon>Helotiales</taxon>
        <taxon>Dermateaceae</taxon>
        <taxon>Coleophoma</taxon>
    </lineage>
</organism>
<reference evidence="9 10" key="1">
    <citation type="journal article" date="2018" name="IMA Fungus">
        <title>IMA Genome-F 9: Draft genome sequence of Annulohypoxylon stygium, Aspergillus mulundensis, Berkeleyomyces basicola (syn. Thielaviopsis basicola), Ceratocystis smalleyi, two Cercospora beticola strains, Coleophoma cylindrospora, Fusarium fracticaudum, Phialophora cf. hyalina, and Morchella septimelata.</title>
        <authorList>
            <person name="Wingfield B.D."/>
            <person name="Bills G.F."/>
            <person name="Dong Y."/>
            <person name="Huang W."/>
            <person name="Nel W.J."/>
            <person name="Swalarsk-Parry B.S."/>
            <person name="Vaghefi N."/>
            <person name="Wilken P.M."/>
            <person name="An Z."/>
            <person name="de Beer Z.W."/>
            <person name="De Vos L."/>
            <person name="Chen L."/>
            <person name="Duong T.A."/>
            <person name="Gao Y."/>
            <person name="Hammerbacher A."/>
            <person name="Kikkert J.R."/>
            <person name="Li Y."/>
            <person name="Li H."/>
            <person name="Li K."/>
            <person name="Li Q."/>
            <person name="Liu X."/>
            <person name="Ma X."/>
            <person name="Naidoo K."/>
            <person name="Pethybridge S.J."/>
            <person name="Sun J."/>
            <person name="Steenkamp E.T."/>
            <person name="van der Nest M.A."/>
            <person name="van Wyk S."/>
            <person name="Wingfield M.J."/>
            <person name="Xiong C."/>
            <person name="Yue Q."/>
            <person name="Zhang X."/>
        </authorList>
    </citation>
    <scope>NUCLEOTIDE SEQUENCE [LARGE SCALE GENOMIC DNA]</scope>
    <source>
        <strain evidence="9 10">BP6252</strain>
    </source>
</reference>
<comment type="caution">
    <text evidence="9">The sequence shown here is derived from an EMBL/GenBank/DDBJ whole genome shotgun (WGS) entry which is preliminary data.</text>
</comment>
<dbReference type="GO" id="GO:0004069">
    <property type="term" value="F:L-aspartate:2-oxoglutarate aminotransferase activity"/>
    <property type="evidence" value="ECO:0007669"/>
    <property type="project" value="UniProtKB-EC"/>
</dbReference>
<dbReference type="GO" id="GO:0006532">
    <property type="term" value="P:aspartate biosynthetic process"/>
    <property type="evidence" value="ECO:0007669"/>
    <property type="project" value="TreeGrafter"/>
</dbReference>
<dbReference type="Pfam" id="PF00155">
    <property type="entry name" value="Aminotran_1_2"/>
    <property type="match status" value="1"/>
</dbReference>
<dbReference type="SUPFAM" id="SSF53383">
    <property type="entry name" value="PLP-dependent transferases"/>
    <property type="match status" value="1"/>
</dbReference>
<proteinExistence type="inferred from homology"/>
<dbReference type="PANTHER" id="PTHR11879:SF20">
    <property type="entry name" value="ASPARTATE AMINOTRANSFERASE"/>
    <property type="match status" value="1"/>
</dbReference>
<sequence length="248" mass="27878">MIKCLQAESSPGDVIILHAAAHNPTGLDPTKDQWKGVADLCVQLQLFPLFDSAYQGFASGNLLEDGWAMKHFLGREGLEMGIAQSFSKNFGLYGERVGALHIKSNSTEIGHDIGNLLERLARSEITCPPLYGARIVAQVLNDPKLFAEWERDLVTMSVRIARMRREFYQRLVELETPGHWEHIISQIGMFSYMGLTREQVIVLREEFHIYLLDTGRVAITGLTMENVDYVAQSIDTVVRRVTNVNNSA</sequence>
<keyword evidence="4 7" id="KW-0032">Aminotransferase</keyword>
<evidence type="ECO:0000256" key="1">
    <source>
        <dbReference type="ARBA" id="ARBA00001933"/>
    </source>
</evidence>
<protein>
    <recommendedName>
        <fullName evidence="7">Aspartate aminotransferase</fullName>
        <ecNumber evidence="7">2.6.1.1</ecNumber>
    </recommendedName>
</protein>
<dbReference type="InterPro" id="IPR004839">
    <property type="entry name" value="Aminotransferase_I/II_large"/>
</dbReference>
<evidence type="ECO:0000259" key="8">
    <source>
        <dbReference type="Pfam" id="PF00155"/>
    </source>
</evidence>
<dbReference type="AlphaFoldDB" id="A0A3D8Q452"/>
<dbReference type="Proteomes" id="UP000256645">
    <property type="component" value="Unassembled WGS sequence"/>
</dbReference>
<feature type="domain" description="Aminotransferase class I/classII large" evidence="8">
    <location>
        <begin position="7"/>
        <end position="234"/>
    </location>
</feature>
<dbReference type="PANTHER" id="PTHR11879">
    <property type="entry name" value="ASPARTATE AMINOTRANSFERASE"/>
    <property type="match status" value="1"/>
</dbReference>
<accession>A0A3D8Q452</accession>
<dbReference type="InterPro" id="IPR015421">
    <property type="entry name" value="PyrdxlP-dep_Trfase_major"/>
</dbReference>
<evidence type="ECO:0000256" key="6">
    <source>
        <dbReference type="ARBA" id="ARBA00022898"/>
    </source>
</evidence>
<dbReference type="InterPro" id="IPR015424">
    <property type="entry name" value="PyrdxlP-dep_Trfase"/>
</dbReference>